<evidence type="ECO:0000313" key="4">
    <source>
        <dbReference type="Proteomes" id="UP001180453"/>
    </source>
</evidence>
<sequence>MNTTSRFAASFALAALCAAAYSQTAPMAPASQPAAVAVTPETARAANDKAVQRSDVATVVRTGPTVADQAREARPDTRSTATNTPAADGTTMTANNTAGNANRPARADRH</sequence>
<evidence type="ECO:0000313" key="3">
    <source>
        <dbReference type="EMBL" id="MDR7269751.1"/>
    </source>
</evidence>
<protein>
    <submittedName>
        <fullName evidence="3">Uncharacterized protein</fullName>
    </submittedName>
</protein>
<keyword evidence="4" id="KW-1185">Reference proteome</keyword>
<evidence type="ECO:0000256" key="2">
    <source>
        <dbReference type="SAM" id="SignalP"/>
    </source>
</evidence>
<feature type="chain" id="PRO_5045371231" evidence="2">
    <location>
        <begin position="28"/>
        <end position="110"/>
    </location>
</feature>
<dbReference type="Proteomes" id="UP001180453">
    <property type="component" value="Unassembled WGS sequence"/>
</dbReference>
<name>A0ABU1YNG8_ROSSA</name>
<organism evidence="3 4">
    <name type="scientific">Roseateles saccharophilus</name>
    <name type="common">Pseudomonas saccharophila</name>
    <dbReference type="NCBI Taxonomy" id="304"/>
    <lineage>
        <taxon>Bacteria</taxon>
        <taxon>Pseudomonadati</taxon>
        <taxon>Pseudomonadota</taxon>
        <taxon>Betaproteobacteria</taxon>
        <taxon>Burkholderiales</taxon>
        <taxon>Sphaerotilaceae</taxon>
        <taxon>Roseateles</taxon>
    </lineage>
</organism>
<reference evidence="3 4" key="1">
    <citation type="submission" date="2023-07" db="EMBL/GenBank/DDBJ databases">
        <title>Sorghum-associated microbial communities from plants grown in Nebraska, USA.</title>
        <authorList>
            <person name="Schachtman D."/>
        </authorList>
    </citation>
    <scope>NUCLEOTIDE SEQUENCE [LARGE SCALE GENOMIC DNA]</scope>
    <source>
        <strain evidence="3 4">BE314</strain>
    </source>
</reference>
<comment type="caution">
    <text evidence="3">The sequence shown here is derived from an EMBL/GenBank/DDBJ whole genome shotgun (WGS) entry which is preliminary data.</text>
</comment>
<evidence type="ECO:0000256" key="1">
    <source>
        <dbReference type="SAM" id="MobiDB-lite"/>
    </source>
</evidence>
<keyword evidence="2" id="KW-0732">Signal</keyword>
<dbReference type="RefSeq" id="WP_310264814.1">
    <property type="nucleotide sequence ID" value="NZ_JAVDXU010000001.1"/>
</dbReference>
<feature type="signal peptide" evidence="2">
    <location>
        <begin position="1"/>
        <end position="27"/>
    </location>
</feature>
<feature type="compositionally biased region" description="Low complexity" evidence="1">
    <location>
        <begin position="86"/>
        <end position="104"/>
    </location>
</feature>
<proteinExistence type="predicted"/>
<accession>A0ABU1YNG8</accession>
<dbReference type="EMBL" id="JAVDXU010000001">
    <property type="protein sequence ID" value="MDR7269751.1"/>
    <property type="molecule type" value="Genomic_DNA"/>
</dbReference>
<gene>
    <name evidence="3" type="ORF">J2X20_002380</name>
</gene>
<feature type="region of interest" description="Disordered" evidence="1">
    <location>
        <begin position="62"/>
        <end position="110"/>
    </location>
</feature>